<dbReference type="Proteomes" id="UP001341840">
    <property type="component" value="Unassembled WGS sequence"/>
</dbReference>
<dbReference type="InterPro" id="IPR018289">
    <property type="entry name" value="MULE_transposase_dom"/>
</dbReference>
<keyword evidence="3" id="KW-1185">Reference proteome</keyword>
<comment type="caution">
    <text evidence="2">The sequence shown here is derived from an EMBL/GenBank/DDBJ whole genome shotgun (WGS) entry which is preliminary data.</text>
</comment>
<dbReference type="PANTHER" id="PTHR47718:SF13">
    <property type="entry name" value="OS09G0290500 PROTEIN"/>
    <property type="match status" value="1"/>
</dbReference>
<name>A0ABU6YNM8_9FABA</name>
<dbReference type="EMBL" id="JASCZI010242587">
    <property type="protein sequence ID" value="MED6211530.1"/>
    <property type="molecule type" value="Genomic_DNA"/>
</dbReference>
<dbReference type="PANTHER" id="PTHR47718">
    <property type="entry name" value="OS01G0519700 PROTEIN"/>
    <property type="match status" value="1"/>
</dbReference>
<feature type="domain" description="MULE transposase" evidence="1">
    <location>
        <begin position="117"/>
        <end position="209"/>
    </location>
</feature>
<protein>
    <recommendedName>
        <fullName evidence="1">MULE transposase domain-containing protein</fullName>
    </recommendedName>
</protein>
<sequence>MSGLLPSHQSMSEAEIALMNNMCKSGISTSQVYALPASQSGGFDKLNYGPRNMYNQIAKKRREISDDVGRALNMLDEMASKDKSLYYKDLCATNGRLLNLFWCDGICRGDYELFGDVVAFDTTYNKNKYRCPFIVFTGVNHHNQTVVFAACIVRDETDETYIWVLQQFLEAMDGKAPSSVITDGARPMKNAIEEVFPGTHHRLCVWHLPRNATTNMRSPRFTSKFKDCMLGDYEIPAFHSKWQALVEGFGAEDKEWLNEIYEKR</sequence>
<evidence type="ECO:0000259" key="1">
    <source>
        <dbReference type="Pfam" id="PF10551"/>
    </source>
</evidence>
<evidence type="ECO:0000313" key="3">
    <source>
        <dbReference type="Proteomes" id="UP001341840"/>
    </source>
</evidence>
<accession>A0ABU6YNM8</accession>
<gene>
    <name evidence="2" type="ORF">PIB30_119159</name>
</gene>
<proteinExistence type="predicted"/>
<dbReference type="Pfam" id="PF10551">
    <property type="entry name" value="MULE"/>
    <property type="match status" value="1"/>
</dbReference>
<evidence type="ECO:0000313" key="2">
    <source>
        <dbReference type="EMBL" id="MED6211530.1"/>
    </source>
</evidence>
<reference evidence="2 3" key="1">
    <citation type="journal article" date="2023" name="Plants (Basel)">
        <title>Bridging the Gap: Combining Genomics and Transcriptomics Approaches to Understand Stylosanthes scabra, an Orphan Legume from the Brazilian Caatinga.</title>
        <authorList>
            <person name="Ferreira-Neto J.R.C."/>
            <person name="da Silva M.D."/>
            <person name="Binneck E."/>
            <person name="de Melo N.F."/>
            <person name="da Silva R.H."/>
            <person name="de Melo A.L.T.M."/>
            <person name="Pandolfi V."/>
            <person name="Bustamante F.O."/>
            <person name="Brasileiro-Vidal A.C."/>
            <person name="Benko-Iseppon A.M."/>
        </authorList>
    </citation>
    <scope>NUCLEOTIDE SEQUENCE [LARGE SCALE GENOMIC DNA]</scope>
    <source>
        <tissue evidence="2">Leaves</tissue>
    </source>
</reference>
<organism evidence="2 3">
    <name type="scientific">Stylosanthes scabra</name>
    <dbReference type="NCBI Taxonomy" id="79078"/>
    <lineage>
        <taxon>Eukaryota</taxon>
        <taxon>Viridiplantae</taxon>
        <taxon>Streptophyta</taxon>
        <taxon>Embryophyta</taxon>
        <taxon>Tracheophyta</taxon>
        <taxon>Spermatophyta</taxon>
        <taxon>Magnoliopsida</taxon>
        <taxon>eudicotyledons</taxon>
        <taxon>Gunneridae</taxon>
        <taxon>Pentapetalae</taxon>
        <taxon>rosids</taxon>
        <taxon>fabids</taxon>
        <taxon>Fabales</taxon>
        <taxon>Fabaceae</taxon>
        <taxon>Papilionoideae</taxon>
        <taxon>50 kb inversion clade</taxon>
        <taxon>dalbergioids sensu lato</taxon>
        <taxon>Dalbergieae</taxon>
        <taxon>Pterocarpus clade</taxon>
        <taxon>Stylosanthes</taxon>
    </lineage>
</organism>